<dbReference type="PANTHER" id="PTHR31058">
    <property type="entry name" value="ZINC FINGER C4H2 DOMAIN-CONTAINING PROTEIN"/>
    <property type="match status" value="1"/>
</dbReference>
<evidence type="ECO:0000313" key="4">
    <source>
        <dbReference type="EMBL" id="CAB3411196.1"/>
    </source>
</evidence>
<reference evidence="4 5" key="1">
    <citation type="submission" date="2020-04" db="EMBL/GenBank/DDBJ databases">
        <authorList>
            <person name="Laetsch R D."/>
            <person name="Stevens L."/>
            <person name="Kumar S."/>
            <person name="Blaxter L. M."/>
        </authorList>
    </citation>
    <scope>NUCLEOTIDE SEQUENCE [LARGE SCALE GENOMIC DNA]</scope>
</reference>
<feature type="region of interest" description="Disordered" evidence="2">
    <location>
        <begin position="135"/>
        <end position="155"/>
    </location>
</feature>
<dbReference type="GO" id="GO:0045666">
    <property type="term" value="P:positive regulation of neuron differentiation"/>
    <property type="evidence" value="ECO:0007669"/>
    <property type="project" value="TreeGrafter"/>
</dbReference>
<dbReference type="PROSITE" id="PS51896">
    <property type="entry name" value="ZF_C4H2"/>
    <property type="match status" value="1"/>
</dbReference>
<accession>A0A8S1FER7</accession>
<name>A0A8S1FER7_9PELO</name>
<dbReference type="EMBL" id="CADEPM010000012">
    <property type="protein sequence ID" value="CAB3411196.1"/>
    <property type="molecule type" value="Genomic_DNA"/>
</dbReference>
<feature type="compositionally biased region" description="Polar residues" evidence="2">
    <location>
        <begin position="146"/>
        <end position="155"/>
    </location>
</feature>
<evidence type="ECO:0000313" key="5">
    <source>
        <dbReference type="Proteomes" id="UP000494206"/>
    </source>
</evidence>
<keyword evidence="5" id="KW-1185">Reference proteome</keyword>
<dbReference type="InterPro" id="IPR044069">
    <property type="entry name" value="ZF_C4H2"/>
</dbReference>
<dbReference type="Proteomes" id="UP000494206">
    <property type="component" value="Unassembled WGS sequence"/>
</dbReference>
<protein>
    <recommendedName>
        <fullName evidence="3">C4H2-type domain-containing protein</fullName>
    </recommendedName>
</protein>
<evidence type="ECO:0000256" key="1">
    <source>
        <dbReference type="SAM" id="Coils"/>
    </source>
</evidence>
<feature type="coiled-coil region" evidence="1">
    <location>
        <begin position="31"/>
        <end position="125"/>
    </location>
</feature>
<dbReference type="Pfam" id="PF10146">
    <property type="entry name" value="zf-C4H2"/>
    <property type="match status" value="1"/>
</dbReference>
<dbReference type="InterPro" id="IPR018482">
    <property type="entry name" value="Znf-C4H2"/>
</dbReference>
<comment type="caution">
    <text evidence="4">The sequence shown here is derived from an EMBL/GenBank/DDBJ whole genome shotgun (WGS) entry which is preliminary data.</text>
</comment>
<dbReference type="OrthoDB" id="5863719at2759"/>
<dbReference type="PANTHER" id="PTHR31058:SF10">
    <property type="entry name" value="C4H2-TYPE DOMAIN-CONTAINING PROTEIN"/>
    <property type="match status" value="1"/>
</dbReference>
<proteinExistence type="predicted"/>
<dbReference type="GO" id="GO:0005634">
    <property type="term" value="C:nucleus"/>
    <property type="evidence" value="ECO:0007669"/>
    <property type="project" value="TreeGrafter"/>
</dbReference>
<evidence type="ECO:0000256" key="2">
    <source>
        <dbReference type="SAM" id="MobiDB-lite"/>
    </source>
</evidence>
<gene>
    <name evidence="4" type="ORF">CBOVIS_LOCUS12614</name>
</gene>
<organism evidence="4 5">
    <name type="scientific">Caenorhabditis bovis</name>
    <dbReference type="NCBI Taxonomy" id="2654633"/>
    <lineage>
        <taxon>Eukaryota</taxon>
        <taxon>Metazoa</taxon>
        <taxon>Ecdysozoa</taxon>
        <taxon>Nematoda</taxon>
        <taxon>Chromadorea</taxon>
        <taxon>Rhabditida</taxon>
        <taxon>Rhabditina</taxon>
        <taxon>Rhabditomorpha</taxon>
        <taxon>Rhabditoidea</taxon>
        <taxon>Rhabditidae</taxon>
        <taxon>Peloderinae</taxon>
        <taxon>Caenorhabditis</taxon>
    </lineage>
</organism>
<feature type="region of interest" description="Disordered" evidence="2">
    <location>
        <begin position="233"/>
        <end position="252"/>
    </location>
</feature>
<feature type="compositionally biased region" description="Basic residues" evidence="2">
    <location>
        <begin position="237"/>
        <end position="252"/>
    </location>
</feature>
<dbReference type="AlphaFoldDB" id="A0A8S1FER7"/>
<keyword evidence="1" id="KW-0175">Coiled coil</keyword>
<sequence length="252" mass="28676">MAATAASPVLENSSAISAAELQKVAHAKVKVEDYVTKKNELLEDLFELENTEKFIKETTKTIDELNKEKEEHSEIIQMINQDKTDLEREIEEAENEKKERESKIIRKYELLMKIMEQTNEKLRDSGVDFEIKEDDLPQTNLKREPTPQSTPSVSAMPSPFGGFNFKQLGSLLPPMFFEQLQTFPGGGGPTQFRAPPPHLAAMHHLKPSDHQSPPMKTCQSCFQQIHRNAPICPMCKSKSRSKNPKKPKKKEM</sequence>
<feature type="domain" description="C4H2-type" evidence="3">
    <location>
        <begin position="210"/>
        <end position="252"/>
    </location>
</feature>
<evidence type="ECO:0000259" key="3">
    <source>
        <dbReference type="PROSITE" id="PS51896"/>
    </source>
</evidence>